<keyword evidence="2" id="KW-1185">Reference proteome</keyword>
<evidence type="ECO:0000313" key="2">
    <source>
        <dbReference type="Proteomes" id="UP001150925"/>
    </source>
</evidence>
<protein>
    <submittedName>
        <fullName evidence="1">Uncharacterized protein</fullName>
    </submittedName>
</protein>
<organism evidence="1 2">
    <name type="scientific">Dispira parvispora</name>
    <dbReference type="NCBI Taxonomy" id="1520584"/>
    <lineage>
        <taxon>Eukaryota</taxon>
        <taxon>Fungi</taxon>
        <taxon>Fungi incertae sedis</taxon>
        <taxon>Zoopagomycota</taxon>
        <taxon>Kickxellomycotina</taxon>
        <taxon>Dimargaritomycetes</taxon>
        <taxon>Dimargaritales</taxon>
        <taxon>Dimargaritaceae</taxon>
        <taxon>Dispira</taxon>
    </lineage>
</organism>
<sequence length="279" mass="32346">QARIKKLKDEVVRFQKNFSAEMGPMQNYFRIFLQEVSKVDKGAHLKLRDLKDNKDLSADDGNKILDDIIGKWKKEVEKEKQILDNISPKQLKYDELNDVELFIYFPLLHARKYGSPRYVAQLLSHIKSTLIDNRNSVNQENTGTSCVALDDELFYEAIIPQVLLAYVHDEGIRKAKRFVYLTDEDSYHLYDNDDQEHWPARYIELIDSMNHKSLKDRSYANPPSIFQSQTMKGISEIHKAYSLKRGDNSDKPVLTLALAPSDHDKQSKLADKLQSNVEK</sequence>
<dbReference type="EMBL" id="JANBPY010002632">
    <property type="protein sequence ID" value="KAJ1954238.1"/>
    <property type="molecule type" value="Genomic_DNA"/>
</dbReference>
<proteinExistence type="predicted"/>
<gene>
    <name evidence="1" type="ORF">IWQ62_005804</name>
</gene>
<name>A0A9W8AHZ8_9FUNG</name>
<feature type="non-terminal residue" evidence="1">
    <location>
        <position position="1"/>
    </location>
</feature>
<reference evidence="1" key="1">
    <citation type="submission" date="2022-07" db="EMBL/GenBank/DDBJ databases">
        <title>Phylogenomic reconstructions and comparative analyses of Kickxellomycotina fungi.</title>
        <authorList>
            <person name="Reynolds N.K."/>
            <person name="Stajich J.E."/>
            <person name="Barry K."/>
            <person name="Grigoriev I.V."/>
            <person name="Crous P."/>
            <person name="Smith M.E."/>
        </authorList>
    </citation>
    <scope>NUCLEOTIDE SEQUENCE</scope>
    <source>
        <strain evidence="1">RSA 1196</strain>
    </source>
</reference>
<dbReference type="AlphaFoldDB" id="A0A9W8AHZ8"/>
<accession>A0A9W8AHZ8</accession>
<dbReference type="Proteomes" id="UP001150925">
    <property type="component" value="Unassembled WGS sequence"/>
</dbReference>
<evidence type="ECO:0000313" key="1">
    <source>
        <dbReference type="EMBL" id="KAJ1954238.1"/>
    </source>
</evidence>
<comment type="caution">
    <text evidence="1">The sequence shown here is derived from an EMBL/GenBank/DDBJ whole genome shotgun (WGS) entry which is preliminary data.</text>
</comment>